<gene>
    <name evidence="1" type="ORF">MNBD_BACTEROID01-1948</name>
</gene>
<dbReference type="AlphaFoldDB" id="A0A3B0UEC0"/>
<dbReference type="EMBL" id="UOEP01000179">
    <property type="protein sequence ID" value="VAW22829.1"/>
    <property type="molecule type" value="Genomic_DNA"/>
</dbReference>
<proteinExistence type="predicted"/>
<reference evidence="1" key="1">
    <citation type="submission" date="2018-06" db="EMBL/GenBank/DDBJ databases">
        <authorList>
            <person name="Zhirakovskaya E."/>
        </authorList>
    </citation>
    <scope>NUCLEOTIDE SEQUENCE</scope>
</reference>
<name>A0A3B0UEC0_9ZZZZ</name>
<sequence>MTAHSQFLNKEAVWVTGVKCAPDISCKWYYYYSSINKDTMIENTNYSVIDTWGGLFALREENSRIYYKALKSHTLEVDNVERLMYDFDLNVNDTFNLYYRYQDTIDWVVKRIDSILVGNVYKKMLFLDEINSQINSREAYWIEDIGSSYGPFWIFTISQPTFIAELYCYSINNEKLFGKCKTVGLNSIKAMKKKVIFYDPRLRRIKISLLFTDKCNLNIYSLSGIKVLSTKLSCNKYLDVDNLKDGLYIFEVINETGVRYCEKIIIY</sequence>
<evidence type="ECO:0000313" key="1">
    <source>
        <dbReference type="EMBL" id="VAW22829.1"/>
    </source>
</evidence>
<accession>A0A3B0UEC0</accession>
<protein>
    <recommendedName>
        <fullName evidence="2">Secretion system C-terminal sorting domain-containing protein</fullName>
    </recommendedName>
</protein>
<dbReference type="InterPro" id="IPR026444">
    <property type="entry name" value="Secre_tail"/>
</dbReference>
<evidence type="ECO:0008006" key="2">
    <source>
        <dbReference type="Google" id="ProtNLM"/>
    </source>
</evidence>
<dbReference type="NCBIfam" id="TIGR04183">
    <property type="entry name" value="Por_Secre_tail"/>
    <property type="match status" value="1"/>
</dbReference>
<organism evidence="1">
    <name type="scientific">hydrothermal vent metagenome</name>
    <dbReference type="NCBI Taxonomy" id="652676"/>
    <lineage>
        <taxon>unclassified sequences</taxon>
        <taxon>metagenomes</taxon>
        <taxon>ecological metagenomes</taxon>
    </lineage>
</organism>